<gene>
    <name evidence="1" type="ORF">HHE01_15090</name>
</gene>
<organism evidence="1 2">
    <name type="scientific">Helicobacter heilmannii</name>
    <dbReference type="NCBI Taxonomy" id="35817"/>
    <lineage>
        <taxon>Bacteria</taxon>
        <taxon>Pseudomonadati</taxon>
        <taxon>Campylobacterota</taxon>
        <taxon>Epsilonproteobacteria</taxon>
        <taxon>Campylobacterales</taxon>
        <taxon>Helicobacteraceae</taxon>
        <taxon>Helicobacter</taxon>
    </lineage>
</organism>
<dbReference type="STRING" id="1216962.BN341_40"/>
<evidence type="ECO:0000313" key="2">
    <source>
        <dbReference type="Proteomes" id="UP000046090"/>
    </source>
</evidence>
<proteinExistence type="predicted"/>
<accession>A0A0K2XRP7</accession>
<dbReference type="AlphaFoldDB" id="A0A0K2XRP7"/>
<dbReference type="Proteomes" id="UP000046090">
    <property type="component" value="Unassembled WGS sequence"/>
</dbReference>
<reference evidence="2" key="1">
    <citation type="submission" date="2014-12" db="EMBL/GenBank/DDBJ databases">
        <authorList>
            <person name="Smet A."/>
        </authorList>
    </citation>
    <scope>NUCLEOTIDE SEQUENCE [LARGE SCALE GENOMIC DNA]</scope>
</reference>
<evidence type="ECO:0000313" key="1">
    <source>
        <dbReference type="EMBL" id="CRI33823.1"/>
    </source>
</evidence>
<sequence length="41" mass="4307">MLRNGFVGLLASLGSGFSQTKPLEAEVFGLLYVWLGYAGSG</sequence>
<name>A0A0K2XRP7_HELHE</name>
<keyword evidence="2" id="KW-1185">Reference proteome</keyword>
<protein>
    <submittedName>
        <fullName evidence="1">Uncharacterized protein</fullName>
    </submittedName>
</protein>
<dbReference type="EMBL" id="CDMK01000001">
    <property type="protein sequence ID" value="CRI33823.1"/>
    <property type="molecule type" value="Genomic_DNA"/>
</dbReference>